<dbReference type="CDD" id="cd01846">
    <property type="entry name" value="fatty_acyltransferase_like"/>
    <property type="match status" value="1"/>
</dbReference>
<name>A0AAV9HQ84_9PEZI</name>
<dbReference type="EMBL" id="MU864975">
    <property type="protein sequence ID" value="KAK4462260.1"/>
    <property type="molecule type" value="Genomic_DNA"/>
</dbReference>
<evidence type="ECO:0000256" key="2">
    <source>
        <dbReference type="SAM" id="SignalP"/>
    </source>
</evidence>
<organism evidence="3 4">
    <name type="scientific">Cladorrhinum samala</name>
    <dbReference type="NCBI Taxonomy" id="585594"/>
    <lineage>
        <taxon>Eukaryota</taxon>
        <taxon>Fungi</taxon>
        <taxon>Dikarya</taxon>
        <taxon>Ascomycota</taxon>
        <taxon>Pezizomycotina</taxon>
        <taxon>Sordariomycetes</taxon>
        <taxon>Sordariomycetidae</taxon>
        <taxon>Sordariales</taxon>
        <taxon>Podosporaceae</taxon>
        <taxon>Cladorrhinum</taxon>
    </lineage>
</organism>
<evidence type="ECO:0000313" key="3">
    <source>
        <dbReference type="EMBL" id="KAK4462260.1"/>
    </source>
</evidence>
<accession>A0AAV9HQ84</accession>
<dbReference type="PANTHER" id="PTHR45648:SF22">
    <property type="entry name" value="GDSL LIPASE_ACYLHYDROLASE FAMILY PROTEIN (AFU_ORTHOLOGUE AFUA_4G14700)"/>
    <property type="match status" value="1"/>
</dbReference>
<dbReference type="PANTHER" id="PTHR45648">
    <property type="entry name" value="GDSL LIPASE/ACYLHYDROLASE FAMILY PROTEIN (AFU_ORTHOLOGUE AFUA_4G14700)"/>
    <property type="match status" value="1"/>
</dbReference>
<comment type="caution">
    <text evidence="3">The sequence shown here is derived from an EMBL/GenBank/DDBJ whole genome shotgun (WGS) entry which is preliminary data.</text>
</comment>
<keyword evidence="2" id="KW-0732">Signal</keyword>
<dbReference type="GO" id="GO:0016788">
    <property type="term" value="F:hydrolase activity, acting on ester bonds"/>
    <property type="evidence" value="ECO:0007669"/>
    <property type="project" value="InterPro"/>
</dbReference>
<dbReference type="InterPro" id="IPR036514">
    <property type="entry name" value="SGNH_hydro_sf"/>
</dbReference>
<dbReference type="InterPro" id="IPR001087">
    <property type="entry name" value="GDSL"/>
</dbReference>
<dbReference type="AlphaFoldDB" id="A0AAV9HQ84"/>
<evidence type="ECO:0000313" key="4">
    <source>
        <dbReference type="Proteomes" id="UP001321749"/>
    </source>
</evidence>
<protein>
    <submittedName>
        <fullName evidence="3">GDSL lipase/esterase</fullName>
    </submittedName>
</protein>
<dbReference type="Pfam" id="PF00657">
    <property type="entry name" value="Lipase_GDSL"/>
    <property type="match status" value="1"/>
</dbReference>
<evidence type="ECO:0000256" key="1">
    <source>
        <dbReference type="ARBA" id="ARBA00022801"/>
    </source>
</evidence>
<keyword evidence="1" id="KW-0378">Hydrolase</keyword>
<proteinExistence type="predicted"/>
<dbReference type="InterPro" id="IPR051058">
    <property type="entry name" value="GDSL_Est/Lipase"/>
</dbReference>
<dbReference type="SUPFAM" id="SSF52266">
    <property type="entry name" value="SGNH hydrolase"/>
    <property type="match status" value="1"/>
</dbReference>
<gene>
    <name evidence="3" type="ORF">QBC42DRAFT_201712</name>
</gene>
<feature type="signal peptide" evidence="2">
    <location>
        <begin position="1"/>
        <end position="15"/>
    </location>
</feature>
<feature type="chain" id="PRO_5043866332" evidence="2">
    <location>
        <begin position="16"/>
        <end position="347"/>
    </location>
</feature>
<dbReference type="Gene3D" id="3.40.50.1110">
    <property type="entry name" value="SGNH hydrolase"/>
    <property type="match status" value="1"/>
</dbReference>
<reference evidence="3" key="2">
    <citation type="submission" date="2023-06" db="EMBL/GenBank/DDBJ databases">
        <authorList>
            <consortium name="Lawrence Berkeley National Laboratory"/>
            <person name="Mondo S.J."/>
            <person name="Hensen N."/>
            <person name="Bonometti L."/>
            <person name="Westerberg I."/>
            <person name="Brannstrom I.O."/>
            <person name="Guillou S."/>
            <person name="Cros-Aarteil S."/>
            <person name="Calhoun S."/>
            <person name="Haridas S."/>
            <person name="Kuo A."/>
            <person name="Pangilinan J."/>
            <person name="Riley R."/>
            <person name="Labutti K."/>
            <person name="Andreopoulos B."/>
            <person name="Lipzen A."/>
            <person name="Chen C."/>
            <person name="Yanf M."/>
            <person name="Daum C."/>
            <person name="Ng V."/>
            <person name="Clum A."/>
            <person name="Steindorff A."/>
            <person name="Ohm R."/>
            <person name="Martin F."/>
            <person name="Silar P."/>
            <person name="Natvig D."/>
            <person name="Lalanne C."/>
            <person name="Gautier V."/>
            <person name="Ament-Velasquez S.L."/>
            <person name="Kruys A."/>
            <person name="Hutchinson M.I."/>
            <person name="Powell A.J."/>
            <person name="Barry K."/>
            <person name="Miller A.N."/>
            <person name="Grigoriev I.V."/>
            <person name="Debuchy R."/>
            <person name="Gladieux P."/>
            <person name="Thoren M.H."/>
            <person name="Johannesson H."/>
        </authorList>
    </citation>
    <scope>NUCLEOTIDE SEQUENCE</scope>
    <source>
        <strain evidence="3">PSN324</strain>
    </source>
</reference>
<dbReference type="Proteomes" id="UP001321749">
    <property type="component" value="Unassembled WGS sequence"/>
</dbReference>
<reference evidence="3" key="1">
    <citation type="journal article" date="2023" name="Mol. Phylogenet. Evol.">
        <title>Genome-scale phylogeny and comparative genomics of the fungal order Sordariales.</title>
        <authorList>
            <person name="Hensen N."/>
            <person name="Bonometti L."/>
            <person name="Westerberg I."/>
            <person name="Brannstrom I.O."/>
            <person name="Guillou S."/>
            <person name="Cros-Aarteil S."/>
            <person name="Calhoun S."/>
            <person name="Haridas S."/>
            <person name="Kuo A."/>
            <person name="Mondo S."/>
            <person name="Pangilinan J."/>
            <person name="Riley R."/>
            <person name="LaButti K."/>
            <person name="Andreopoulos B."/>
            <person name="Lipzen A."/>
            <person name="Chen C."/>
            <person name="Yan M."/>
            <person name="Daum C."/>
            <person name="Ng V."/>
            <person name="Clum A."/>
            <person name="Steindorff A."/>
            <person name="Ohm R.A."/>
            <person name="Martin F."/>
            <person name="Silar P."/>
            <person name="Natvig D.O."/>
            <person name="Lalanne C."/>
            <person name="Gautier V."/>
            <person name="Ament-Velasquez S.L."/>
            <person name="Kruys A."/>
            <person name="Hutchinson M.I."/>
            <person name="Powell A.J."/>
            <person name="Barry K."/>
            <person name="Miller A.N."/>
            <person name="Grigoriev I.V."/>
            <person name="Debuchy R."/>
            <person name="Gladieux P."/>
            <person name="Hiltunen Thoren M."/>
            <person name="Johannesson H."/>
        </authorList>
    </citation>
    <scope>NUCLEOTIDE SEQUENCE</scope>
    <source>
        <strain evidence="3">PSN324</strain>
    </source>
</reference>
<sequence>MLFSLLLASASLVAAGPAKRGKSASFTNLVTFGDSYTDNGRLGYYINNAGKAPPPGVLHPESNSTASGGRTWAQYAAEGAGAKLVDYAVSGATCSNKIVERDFSFIGRSFPSVLEDEIPSFTADVSSKSVFPNRDASNTVYALWIGTNDLGFDAFLSDSQAPGTTITDFVGCVWSVLDAIYKTGGRRFVLLNEAPLELSPLYMPTSAGGIENSQYWTTKSSYNTTQYSQKIKEYSTSVNTMFQYGVALERATKSRWPKAKVDLFDVHSLFLDIIKEPTKYLDAPYNVNSYWHQCSPSGGDCVDQTAVGPLSGFLWYDELHPSTKTDSIIAENFLDVVAGKSKYATRF</sequence>
<keyword evidence="4" id="KW-1185">Reference proteome</keyword>